<keyword evidence="19" id="KW-1185">Reference proteome</keyword>
<keyword evidence="5 13" id="KW-0846">Cobalamin</keyword>
<dbReference type="Gene3D" id="3.20.70.20">
    <property type="match status" value="2"/>
</dbReference>
<evidence type="ECO:0000256" key="8">
    <source>
        <dbReference type="ARBA" id="ARBA00023002"/>
    </source>
</evidence>
<dbReference type="PANTHER" id="PTHR43371:SF1">
    <property type="entry name" value="RIBONUCLEOSIDE-DIPHOSPHATE REDUCTASE"/>
    <property type="match status" value="1"/>
</dbReference>
<sequence length="1126" mass="124494">MANKKQSVKGLQFNRRFTKEEVNVFDQFEYDYRTSVIRNPSGEVVFEMTNVEVPKQWSQIATDILAQKYFRKAGVPQADGSLGRETSAKQVAHRMANCWRVWGERYGYFASEKDAQVFYEELVYSILNQACVPNSPQWFNTGLHESYGITGKPQGHYFVDARDGVLKKSTSAYERPQPHACFILSVEDDLVNDGGIMDLWIREARIFKYGSGVGTNFSSIRGEGEKLSGGGTSSGLMSFLKIGDRSAGAIKSGGTTRRAAKMVCLDLDHPEIIDFIDWKVEEEKKVGALIAAGYPSDYEGEAYRTVSGQNSNNSVRIPNDFFAKLEAEEDWELKARTDGRVMKKIKARELWNKIAYAAWRCADPGTQYDTTINEWHTCPEGGPIRASNPCSEYMFLDNTACNLASANLMKFYDIDTNVFDIEGYAYSCRLWTVVLEVSVLMAQFPSKEVAQLSYDYRTLGLGYANLGTMLMVKGIAYDSEEARAIAGAITAIMTGVAYSTSAEMAEVLGAFPRYEENKEHMLRVMRNHRAAAYDANGAYEGLSLAPQGINAKYCPEDLLKAATKAWDEAVQLGEKFGYRNAQTTVIAPTGTIGLVMDCDTTGVEPDFALVKFKKLSGGGYFKIINQSVPTALRNLGYNAKEIDAIVKYAVGTANFAGAPHINHQSLSEKGFIAEEIKKLDAAVSSAFEVGFVFNVYNLGEECLQRLGFKPEQYFNFEWSLLEALGFTDAQIEEANDYVCGTMTVEGAPYLRTEHLSVFDCANKCGKKGERYIHAHGHIRMMGATQPFISGAISKTINLPNEATVEEIADAYMLSWKLGLKANALYRDGSKLSQPLSTKSDKKAKTTEAAEEKAEEAPAQESVIVDLGKLTVEDLLEEVQKRVQASPDTKLKRQLSRIVERKTLPAKRRGFTQKAKINGQTLFVRTGEYGDGTVGEIFIDMAKEGATMRSMLNCFAIAVSIGLQYGVPLEEFVEKFVFTRFDPAGMVDHPNIKTTTSIVDFLFRSLAYEYLGRTDLVHVLDRPEVGNSGTDDWDEIPTTLEYDKKTPKLSDVRIVAAASAPAPQPHHSHSHKPQKAAIKVESGLDAVNAAAKNMQSDAPSCNVCGHITLRSGTCYKCLNCGNSMGCS</sequence>
<dbReference type="Pfam" id="PF12637">
    <property type="entry name" value="TSCPD"/>
    <property type="match status" value="1"/>
</dbReference>
<evidence type="ECO:0000259" key="16">
    <source>
        <dbReference type="Pfam" id="PF08471"/>
    </source>
</evidence>
<feature type="domain" description="Ribonucleotide reductase large subunit C-terminal" evidence="15">
    <location>
        <begin position="180"/>
        <end position="664"/>
    </location>
</feature>
<dbReference type="InterPro" id="IPR013344">
    <property type="entry name" value="RNR_NrdJ/NrdZ"/>
</dbReference>
<evidence type="ECO:0000256" key="6">
    <source>
        <dbReference type="ARBA" id="ARBA00022634"/>
    </source>
</evidence>
<dbReference type="CDD" id="cd02888">
    <property type="entry name" value="RNR_II_dimer"/>
    <property type="match status" value="1"/>
</dbReference>
<evidence type="ECO:0000256" key="3">
    <source>
        <dbReference type="ARBA" id="ARBA00012274"/>
    </source>
</evidence>
<reference evidence="18 19" key="1">
    <citation type="submission" date="2023-05" db="EMBL/GenBank/DDBJ databases">
        <title>Genome sequence of Pinibacter sp. MAH-24.</title>
        <authorList>
            <person name="Huq M.A."/>
        </authorList>
    </citation>
    <scope>NUCLEOTIDE SEQUENCE [LARGE SCALE GENOMIC DNA]</scope>
    <source>
        <strain evidence="18 19">MAH-24</strain>
    </source>
</reference>
<evidence type="ECO:0000256" key="1">
    <source>
        <dbReference type="ARBA" id="ARBA00001922"/>
    </source>
</evidence>
<dbReference type="NCBIfam" id="NF005122">
    <property type="entry name" value="PRK06556.1"/>
    <property type="match status" value="1"/>
</dbReference>
<dbReference type="GO" id="GO:0004748">
    <property type="term" value="F:ribonucleoside-diphosphate reductase activity, thioredoxin disulfide as acceptor"/>
    <property type="evidence" value="ECO:0007669"/>
    <property type="project" value="UniProtKB-EC"/>
</dbReference>
<evidence type="ECO:0000256" key="7">
    <source>
        <dbReference type="ARBA" id="ARBA00022741"/>
    </source>
</evidence>
<comment type="cofactor">
    <cofactor evidence="1 13">
        <name>adenosylcob(III)alamin</name>
        <dbReference type="ChEBI" id="CHEBI:18408"/>
    </cofactor>
</comment>
<keyword evidence="9" id="KW-1015">Disulfide bond</keyword>
<evidence type="ECO:0000259" key="17">
    <source>
        <dbReference type="Pfam" id="PF12637"/>
    </source>
</evidence>
<dbReference type="SUPFAM" id="SSF51998">
    <property type="entry name" value="PFL-like glycyl radical enzymes"/>
    <property type="match status" value="1"/>
</dbReference>
<dbReference type="InterPro" id="IPR024434">
    <property type="entry name" value="TSCPD_dom"/>
</dbReference>
<evidence type="ECO:0000313" key="18">
    <source>
        <dbReference type="EMBL" id="MDI3322434.1"/>
    </source>
</evidence>
<dbReference type="PANTHER" id="PTHR43371">
    <property type="entry name" value="VITAMIN B12-DEPENDENT RIBONUCLEOTIDE REDUCTASE"/>
    <property type="match status" value="1"/>
</dbReference>
<evidence type="ECO:0000256" key="11">
    <source>
        <dbReference type="ARBA" id="ARBA00025437"/>
    </source>
</evidence>
<evidence type="ECO:0000256" key="14">
    <source>
        <dbReference type="SAM" id="MobiDB-lite"/>
    </source>
</evidence>
<evidence type="ECO:0000256" key="9">
    <source>
        <dbReference type="ARBA" id="ARBA00023157"/>
    </source>
</evidence>
<organism evidence="18 19">
    <name type="scientific">Pinibacter soli</name>
    <dbReference type="NCBI Taxonomy" id="3044211"/>
    <lineage>
        <taxon>Bacteria</taxon>
        <taxon>Pseudomonadati</taxon>
        <taxon>Bacteroidota</taxon>
        <taxon>Chitinophagia</taxon>
        <taxon>Chitinophagales</taxon>
        <taxon>Chitinophagaceae</taxon>
        <taxon>Pinibacter</taxon>
    </lineage>
</organism>
<evidence type="ECO:0000256" key="13">
    <source>
        <dbReference type="RuleBase" id="RU364064"/>
    </source>
</evidence>
<evidence type="ECO:0000256" key="12">
    <source>
        <dbReference type="ARBA" id="ARBA00047754"/>
    </source>
</evidence>
<dbReference type="RefSeq" id="WP_282336554.1">
    <property type="nucleotide sequence ID" value="NZ_JASBRG010000007.1"/>
</dbReference>
<name>A0ABT6RIP2_9BACT</name>
<dbReference type="EMBL" id="JASBRG010000007">
    <property type="protein sequence ID" value="MDI3322434.1"/>
    <property type="molecule type" value="Genomic_DNA"/>
</dbReference>
<accession>A0ABT6RIP2</accession>
<feature type="domain" description="Ribonucleotide reductase large subunit C-terminal" evidence="15">
    <location>
        <begin position="720"/>
        <end position="825"/>
    </location>
</feature>
<feature type="domain" description="TSCPD" evidence="17">
    <location>
        <begin position="905"/>
        <end position="1006"/>
    </location>
</feature>
<keyword evidence="8 13" id="KW-0560">Oxidoreductase</keyword>
<dbReference type="Pfam" id="PF02867">
    <property type="entry name" value="Ribonuc_red_lgC"/>
    <property type="match status" value="2"/>
</dbReference>
<dbReference type="EC" id="1.17.4.1" evidence="3 13"/>
<comment type="caution">
    <text evidence="18">The sequence shown here is derived from an EMBL/GenBank/DDBJ whole genome shotgun (WGS) entry which is preliminary data.</text>
</comment>
<keyword evidence="6 13" id="KW-0237">DNA synthesis</keyword>
<dbReference type="Proteomes" id="UP001226434">
    <property type="component" value="Unassembled WGS sequence"/>
</dbReference>
<evidence type="ECO:0000256" key="5">
    <source>
        <dbReference type="ARBA" id="ARBA00022628"/>
    </source>
</evidence>
<gene>
    <name evidence="18" type="ORF">QJ048_21785</name>
</gene>
<comment type="catalytic activity">
    <reaction evidence="12 13">
        <text>a 2'-deoxyribonucleoside 5'-diphosphate + [thioredoxin]-disulfide + H2O = a ribonucleoside 5'-diphosphate + [thioredoxin]-dithiol</text>
        <dbReference type="Rhea" id="RHEA:23252"/>
        <dbReference type="Rhea" id="RHEA-COMP:10698"/>
        <dbReference type="Rhea" id="RHEA-COMP:10700"/>
        <dbReference type="ChEBI" id="CHEBI:15377"/>
        <dbReference type="ChEBI" id="CHEBI:29950"/>
        <dbReference type="ChEBI" id="CHEBI:50058"/>
        <dbReference type="ChEBI" id="CHEBI:57930"/>
        <dbReference type="ChEBI" id="CHEBI:73316"/>
        <dbReference type="EC" id="1.17.4.1"/>
    </reaction>
</comment>
<dbReference type="InterPro" id="IPR050862">
    <property type="entry name" value="RdRp_reductase_class-2"/>
</dbReference>
<feature type="region of interest" description="Disordered" evidence="14">
    <location>
        <begin position="830"/>
        <end position="857"/>
    </location>
</feature>
<protein>
    <recommendedName>
        <fullName evidence="4 13">Vitamin B12-dependent ribonucleotide reductase</fullName>
        <ecNumber evidence="3 13">1.17.4.1</ecNumber>
    </recommendedName>
</protein>
<feature type="compositionally biased region" description="Basic and acidic residues" evidence="14">
    <location>
        <begin position="838"/>
        <end position="855"/>
    </location>
</feature>
<dbReference type="Pfam" id="PF08471">
    <property type="entry name" value="Ribonuc_red_2_N"/>
    <property type="match status" value="1"/>
</dbReference>
<comment type="similarity">
    <text evidence="2 13">Belongs to the ribonucleoside diphosphate reductase class-2 family.</text>
</comment>
<evidence type="ECO:0000256" key="2">
    <source>
        <dbReference type="ARBA" id="ARBA00007405"/>
    </source>
</evidence>
<dbReference type="InterPro" id="IPR013678">
    <property type="entry name" value="RNR_2_N"/>
</dbReference>
<comment type="function">
    <text evidence="11 13">Catalyzes the reduction of ribonucleotides to deoxyribonucleotides. May function to provide a pool of deoxyribonucleotide precursors for DNA repair during oxygen limitation and/or for immediate growth after restoration of oxygen.</text>
</comment>
<evidence type="ECO:0000256" key="10">
    <source>
        <dbReference type="ARBA" id="ARBA00023285"/>
    </source>
</evidence>
<evidence type="ECO:0000256" key="4">
    <source>
        <dbReference type="ARBA" id="ARBA00014409"/>
    </source>
</evidence>
<dbReference type="InterPro" id="IPR000788">
    <property type="entry name" value="RNR_lg_C"/>
</dbReference>
<keyword evidence="7 13" id="KW-0547">Nucleotide-binding</keyword>
<dbReference type="PRINTS" id="PR01183">
    <property type="entry name" value="RIBORDTASEM1"/>
</dbReference>
<keyword evidence="10 13" id="KW-0170">Cobalt</keyword>
<feature type="domain" description="Ribonucleotide reductase class II vitamin B12-dependent N-terminal" evidence="16">
    <location>
        <begin position="33"/>
        <end position="129"/>
    </location>
</feature>
<dbReference type="NCBIfam" id="TIGR02504">
    <property type="entry name" value="NrdJ_Z"/>
    <property type="match status" value="1"/>
</dbReference>
<evidence type="ECO:0000259" key="15">
    <source>
        <dbReference type="Pfam" id="PF02867"/>
    </source>
</evidence>
<proteinExistence type="inferred from homology"/>
<evidence type="ECO:0000313" key="19">
    <source>
        <dbReference type="Proteomes" id="UP001226434"/>
    </source>
</evidence>